<evidence type="ECO:0000313" key="3">
    <source>
        <dbReference type="EMBL" id="KAK7065187.1"/>
    </source>
</evidence>
<evidence type="ECO:0000256" key="2">
    <source>
        <dbReference type="SAM" id="Phobius"/>
    </source>
</evidence>
<dbReference type="AlphaFoldDB" id="A0AAN8WF49"/>
<accession>A0AAN8WF49</accession>
<dbReference type="EMBL" id="JAXCGZ010020859">
    <property type="protein sequence ID" value="KAK7065187.1"/>
    <property type="molecule type" value="Genomic_DNA"/>
</dbReference>
<keyword evidence="2" id="KW-1133">Transmembrane helix</keyword>
<organism evidence="3 4">
    <name type="scientific">Halocaridina rubra</name>
    <name type="common">Hawaiian red shrimp</name>
    <dbReference type="NCBI Taxonomy" id="373956"/>
    <lineage>
        <taxon>Eukaryota</taxon>
        <taxon>Metazoa</taxon>
        <taxon>Ecdysozoa</taxon>
        <taxon>Arthropoda</taxon>
        <taxon>Crustacea</taxon>
        <taxon>Multicrustacea</taxon>
        <taxon>Malacostraca</taxon>
        <taxon>Eumalacostraca</taxon>
        <taxon>Eucarida</taxon>
        <taxon>Decapoda</taxon>
        <taxon>Pleocyemata</taxon>
        <taxon>Caridea</taxon>
        <taxon>Atyoidea</taxon>
        <taxon>Atyidae</taxon>
        <taxon>Halocaridina</taxon>
    </lineage>
</organism>
<evidence type="ECO:0000313" key="4">
    <source>
        <dbReference type="Proteomes" id="UP001381693"/>
    </source>
</evidence>
<protein>
    <submittedName>
        <fullName evidence="3">Uncharacterized protein</fullName>
    </submittedName>
</protein>
<sequence length="298" mass="33480">MNFLRILKRRVKISLFYAYALGVFMGYEYVTLSSTPQSFMNARTLHSVEPENKSNFITLALQHTFPSERKIPPNSKVSPSNQSDLSQVKLTNTSGINASEAKAVARLMTVSHMESANKSKVINVDATEKRNALKFLGSNDDKYLAENEKQREEQSVKEYIMPLDISPAGLRKGAHSFPNSSRLPQFLTEQTRRFRHLSDVCTKLRLGRILYSPGRNALPNLLVDRYVCSLRLASHIAKTPDPTLKTAFRRNLRSILGDPADFLADRCNPVPVGSASYVRVSSPMDRNCSRTESFGHVI</sequence>
<dbReference type="Proteomes" id="UP001381693">
    <property type="component" value="Unassembled WGS sequence"/>
</dbReference>
<keyword evidence="2" id="KW-0812">Transmembrane</keyword>
<name>A0AAN8WF49_HALRR</name>
<feature type="compositionally biased region" description="Polar residues" evidence="1">
    <location>
        <begin position="75"/>
        <end position="86"/>
    </location>
</feature>
<evidence type="ECO:0000256" key="1">
    <source>
        <dbReference type="SAM" id="MobiDB-lite"/>
    </source>
</evidence>
<feature type="region of interest" description="Disordered" evidence="1">
    <location>
        <begin position="67"/>
        <end position="86"/>
    </location>
</feature>
<keyword evidence="4" id="KW-1185">Reference proteome</keyword>
<proteinExistence type="predicted"/>
<gene>
    <name evidence="3" type="ORF">SK128_002676</name>
</gene>
<comment type="caution">
    <text evidence="3">The sequence shown here is derived from an EMBL/GenBank/DDBJ whole genome shotgun (WGS) entry which is preliminary data.</text>
</comment>
<keyword evidence="2" id="KW-0472">Membrane</keyword>
<reference evidence="3 4" key="1">
    <citation type="submission" date="2023-11" db="EMBL/GenBank/DDBJ databases">
        <title>Halocaridina rubra genome assembly.</title>
        <authorList>
            <person name="Smith C."/>
        </authorList>
    </citation>
    <scope>NUCLEOTIDE SEQUENCE [LARGE SCALE GENOMIC DNA]</scope>
    <source>
        <strain evidence="3">EP-1</strain>
        <tissue evidence="3">Whole</tissue>
    </source>
</reference>
<feature type="transmembrane region" description="Helical" evidence="2">
    <location>
        <begin position="12"/>
        <end position="30"/>
    </location>
</feature>